<accession>A0AAV9BWJ9</accession>
<dbReference type="EMBL" id="JAUJYN010000001">
    <property type="protein sequence ID" value="KAK1280324.1"/>
    <property type="molecule type" value="Genomic_DNA"/>
</dbReference>
<dbReference type="PANTHER" id="PTHR45675">
    <property type="entry name" value="MYB TRANSCRIPTION FACTOR-RELATED-RELATED"/>
    <property type="match status" value="1"/>
</dbReference>
<organism evidence="10 11">
    <name type="scientific">Acorus gramineus</name>
    <name type="common">Dwarf sweet flag</name>
    <dbReference type="NCBI Taxonomy" id="55184"/>
    <lineage>
        <taxon>Eukaryota</taxon>
        <taxon>Viridiplantae</taxon>
        <taxon>Streptophyta</taxon>
        <taxon>Embryophyta</taxon>
        <taxon>Tracheophyta</taxon>
        <taxon>Spermatophyta</taxon>
        <taxon>Magnoliopsida</taxon>
        <taxon>Liliopsida</taxon>
        <taxon>Acoraceae</taxon>
        <taxon>Acorus</taxon>
    </lineage>
</organism>
<dbReference type="GO" id="GO:0003700">
    <property type="term" value="F:DNA-binding transcription factor activity"/>
    <property type="evidence" value="ECO:0007669"/>
    <property type="project" value="InterPro"/>
</dbReference>
<dbReference type="Gene3D" id="1.10.10.60">
    <property type="entry name" value="Homeodomain-like"/>
    <property type="match status" value="1"/>
</dbReference>
<keyword evidence="2" id="KW-0677">Repeat</keyword>
<protein>
    <submittedName>
        <fullName evidence="10">Myb-related protein 305</fullName>
    </submittedName>
</protein>
<name>A0AAV9BWJ9_ACOGR</name>
<dbReference type="InterPro" id="IPR017930">
    <property type="entry name" value="Myb_dom"/>
</dbReference>
<feature type="compositionally biased region" description="Polar residues" evidence="7">
    <location>
        <begin position="1"/>
        <end position="17"/>
    </location>
</feature>
<feature type="region of interest" description="Disordered" evidence="7">
    <location>
        <begin position="1"/>
        <end position="24"/>
    </location>
</feature>
<comment type="caution">
    <text evidence="10">The sequence shown here is derived from an EMBL/GenBank/DDBJ whole genome shotgun (WGS) entry which is preliminary data.</text>
</comment>
<dbReference type="InterPro" id="IPR009057">
    <property type="entry name" value="Homeodomain-like_sf"/>
</dbReference>
<reference evidence="10" key="2">
    <citation type="submission" date="2023-06" db="EMBL/GenBank/DDBJ databases">
        <authorList>
            <person name="Ma L."/>
            <person name="Liu K.-W."/>
            <person name="Li Z."/>
            <person name="Hsiao Y.-Y."/>
            <person name="Qi Y."/>
            <person name="Fu T."/>
            <person name="Tang G."/>
            <person name="Zhang D."/>
            <person name="Sun W.-H."/>
            <person name="Liu D.-K."/>
            <person name="Li Y."/>
            <person name="Chen G.-Z."/>
            <person name="Liu X.-D."/>
            <person name="Liao X.-Y."/>
            <person name="Jiang Y.-T."/>
            <person name="Yu X."/>
            <person name="Hao Y."/>
            <person name="Huang J."/>
            <person name="Zhao X.-W."/>
            <person name="Ke S."/>
            <person name="Chen Y.-Y."/>
            <person name="Wu W.-L."/>
            <person name="Hsu J.-L."/>
            <person name="Lin Y.-F."/>
            <person name="Huang M.-D."/>
            <person name="Li C.-Y."/>
            <person name="Huang L."/>
            <person name="Wang Z.-W."/>
            <person name="Zhao X."/>
            <person name="Zhong W.-Y."/>
            <person name="Peng D.-H."/>
            <person name="Ahmad S."/>
            <person name="Lan S."/>
            <person name="Zhang J.-S."/>
            <person name="Tsai W.-C."/>
            <person name="Van De Peer Y."/>
            <person name="Liu Z.-J."/>
        </authorList>
    </citation>
    <scope>NUCLEOTIDE SEQUENCE</scope>
    <source>
        <strain evidence="10">SCP</strain>
        <tissue evidence="10">Leaves</tissue>
    </source>
</reference>
<dbReference type="SUPFAM" id="SSF46689">
    <property type="entry name" value="Homeodomain-like"/>
    <property type="match status" value="1"/>
</dbReference>
<evidence type="ECO:0000256" key="1">
    <source>
        <dbReference type="ARBA" id="ARBA00004123"/>
    </source>
</evidence>
<comment type="subcellular location">
    <subcellularLocation>
        <location evidence="1">Nucleus</location>
    </subcellularLocation>
</comment>
<evidence type="ECO:0000256" key="4">
    <source>
        <dbReference type="ARBA" id="ARBA00023125"/>
    </source>
</evidence>
<dbReference type="CDD" id="cd00167">
    <property type="entry name" value="SANT"/>
    <property type="match status" value="1"/>
</dbReference>
<evidence type="ECO:0000256" key="7">
    <source>
        <dbReference type="SAM" id="MobiDB-lite"/>
    </source>
</evidence>
<dbReference type="PROSITE" id="PS50090">
    <property type="entry name" value="MYB_LIKE"/>
    <property type="match status" value="1"/>
</dbReference>
<reference evidence="10" key="1">
    <citation type="journal article" date="2023" name="Nat. Commun.">
        <title>Diploid and tetraploid genomes of Acorus and the evolution of monocots.</title>
        <authorList>
            <person name="Ma L."/>
            <person name="Liu K.W."/>
            <person name="Li Z."/>
            <person name="Hsiao Y.Y."/>
            <person name="Qi Y."/>
            <person name="Fu T."/>
            <person name="Tang G.D."/>
            <person name="Zhang D."/>
            <person name="Sun W.H."/>
            <person name="Liu D.K."/>
            <person name="Li Y."/>
            <person name="Chen G.Z."/>
            <person name="Liu X.D."/>
            <person name="Liao X.Y."/>
            <person name="Jiang Y.T."/>
            <person name="Yu X."/>
            <person name="Hao Y."/>
            <person name="Huang J."/>
            <person name="Zhao X.W."/>
            <person name="Ke S."/>
            <person name="Chen Y.Y."/>
            <person name="Wu W.L."/>
            <person name="Hsu J.L."/>
            <person name="Lin Y.F."/>
            <person name="Huang M.D."/>
            <person name="Li C.Y."/>
            <person name="Huang L."/>
            <person name="Wang Z.W."/>
            <person name="Zhao X."/>
            <person name="Zhong W.Y."/>
            <person name="Peng D.H."/>
            <person name="Ahmad S."/>
            <person name="Lan S."/>
            <person name="Zhang J.S."/>
            <person name="Tsai W.C."/>
            <person name="Van de Peer Y."/>
            <person name="Liu Z.J."/>
        </authorList>
    </citation>
    <scope>NUCLEOTIDE SEQUENCE</scope>
    <source>
        <strain evidence="10">SCP</strain>
    </source>
</reference>
<evidence type="ECO:0000259" key="8">
    <source>
        <dbReference type="PROSITE" id="PS50090"/>
    </source>
</evidence>
<sequence length="91" mass="10285">MLRSPVTRNICPTSHSPSMDEKSDGILKMDVHVRGITQIEEMDLRRGPWTMEEDLLLVNYISNHGEGRWNSLARCAGTTFSVHIPSDFVSL</sequence>
<evidence type="ECO:0000256" key="2">
    <source>
        <dbReference type="ARBA" id="ARBA00022737"/>
    </source>
</evidence>
<proteinExistence type="predicted"/>
<dbReference type="PANTHER" id="PTHR45675:SF1">
    <property type="entry name" value="MYB TRANSCRIPTION FACTOR-RELATED"/>
    <property type="match status" value="1"/>
</dbReference>
<evidence type="ECO:0000313" key="10">
    <source>
        <dbReference type="EMBL" id="KAK1280324.1"/>
    </source>
</evidence>
<keyword evidence="11" id="KW-1185">Reference proteome</keyword>
<keyword evidence="6" id="KW-0539">Nucleus</keyword>
<dbReference type="AlphaFoldDB" id="A0AAV9BWJ9"/>
<dbReference type="InterPro" id="IPR044676">
    <property type="entry name" value="EOBI/EOBII-like_plant"/>
</dbReference>
<gene>
    <name evidence="10" type="ORF">QJS04_geneDACA004624</name>
</gene>
<dbReference type="Proteomes" id="UP001179952">
    <property type="component" value="Unassembled WGS sequence"/>
</dbReference>
<dbReference type="InterPro" id="IPR001005">
    <property type="entry name" value="SANT/Myb"/>
</dbReference>
<feature type="domain" description="HTH myb-type" evidence="9">
    <location>
        <begin position="41"/>
        <end position="69"/>
    </location>
</feature>
<evidence type="ECO:0000256" key="5">
    <source>
        <dbReference type="ARBA" id="ARBA00023163"/>
    </source>
</evidence>
<evidence type="ECO:0000256" key="3">
    <source>
        <dbReference type="ARBA" id="ARBA00023015"/>
    </source>
</evidence>
<keyword evidence="4" id="KW-0238">DNA-binding</keyword>
<dbReference type="Pfam" id="PF00249">
    <property type="entry name" value="Myb_DNA-binding"/>
    <property type="match status" value="1"/>
</dbReference>
<evidence type="ECO:0000313" key="11">
    <source>
        <dbReference type="Proteomes" id="UP001179952"/>
    </source>
</evidence>
<dbReference type="GO" id="GO:0043565">
    <property type="term" value="F:sequence-specific DNA binding"/>
    <property type="evidence" value="ECO:0007669"/>
    <property type="project" value="InterPro"/>
</dbReference>
<evidence type="ECO:0000256" key="6">
    <source>
        <dbReference type="ARBA" id="ARBA00023242"/>
    </source>
</evidence>
<evidence type="ECO:0000259" key="9">
    <source>
        <dbReference type="PROSITE" id="PS51294"/>
    </source>
</evidence>
<keyword evidence="5" id="KW-0804">Transcription</keyword>
<feature type="domain" description="Myb-like" evidence="8">
    <location>
        <begin position="41"/>
        <end position="74"/>
    </location>
</feature>
<dbReference type="GO" id="GO:0005634">
    <property type="term" value="C:nucleus"/>
    <property type="evidence" value="ECO:0007669"/>
    <property type="project" value="UniProtKB-SubCell"/>
</dbReference>
<keyword evidence="3" id="KW-0805">Transcription regulation</keyword>
<dbReference type="PROSITE" id="PS51294">
    <property type="entry name" value="HTH_MYB"/>
    <property type="match status" value="1"/>
</dbReference>